<name>A0AAW1VDL2_9CUCU</name>
<dbReference type="AlphaFoldDB" id="A0AAW1VDL2"/>
<sequence length="90" mass="10399">MLSSERNVMHGDPQGSILGARLFILYTSDLLCHIVSKRAFYAYDTKVYSNFEEEHGTIQADLNIKTEWCSDWLLPSNEKQFAVCLSYFLQ</sequence>
<protein>
    <submittedName>
        <fullName evidence="1">Uncharacterized protein</fullName>
    </submittedName>
</protein>
<comment type="caution">
    <text evidence="1">The sequence shown here is derived from an EMBL/GenBank/DDBJ whole genome shotgun (WGS) entry which is preliminary data.</text>
</comment>
<keyword evidence="2" id="KW-1185">Reference proteome</keyword>
<gene>
    <name evidence="1" type="ORF">WA026_008878</name>
</gene>
<evidence type="ECO:0000313" key="2">
    <source>
        <dbReference type="Proteomes" id="UP001431783"/>
    </source>
</evidence>
<reference evidence="1 2" key="1">
    <citation type="submission" date="2023-03" db="EMBL/GenBank/DDBJ databases">
        <title>Genome insight into feeding habits of ladybird beetles.</title>
        <authorList>
            <person name="Li H.-S."/>
            <person name="Huang Y.-H."/>
            <person name="Pang H."/>
        </authorList>
    </citation>
    <scope>NUCLEOTIDE SEQUENCE [LARGE SCALE GENOMIC DNA]</scope>
    <source>
        <strain evidence="1">SYSU_2023b</strain>
        <tissue evidence="1">Whole body</tissue>
    </source>
</reference>
<dbReference type="Proteomes" id="UP001431783">
    <property type="component" value="Unassembled WGS sequence"/>
</dbReference>
<accession>A0AAW1VDL2</accession>
<proteinExistence type="predicted"/>
<evidence type="ECO:0000313" key="1">
    <source>
        <dbReference type="EMBL" id="KAK9890069.1"/>
    </source>
</evidence>
<organism evidence="1 2">
    <name type="scientific">Henosepilachna vigintioctopunctata</name>
    <dbReference type="NCBI Taxonomy" id="420089"/>
    <lineage>
        <taxon>Eukaryota</taxon>
        <taxon>Metazoa</taxon>
        <taxon>Ecdysozoa</taxon>
        <taxon>Arthropoda</taxon>
        <taxon>Hexapoda</taxon>
        <taxon>Insecta</taxon>
        <taxon>Pterygota</taxon>
        <taxon>Neoptera</taxon>
        <taxon>Endopterygota</taxon>
        <taxon>Coleoptera</taxon>
        <taxon>Polyphaga</taxon>
        <taxon>Cucujiformia</taxon>
        <taxon>Coccinelloidea</taxon>
        <taxon>Coccinellidae</taxon>
        <taxon>Epilachninae</taxon>
        <taxon>Epilachnini</taxon>
        <taxon>Henosepilachna</taxon>
    </lineage>
</organism>
<dbReference type="EMBL" id="JARQZJ010000124">
    <property type="protein sequence ID" value="KAK9890069.1"/>
    <property type="molecule type" value="Genomic_DNA"/>
</dbReference>